<gene>
    <name evidence="10" type="ORF">SAMN02745941_03934</name>
</gene>
<dbReference type="Proteomes" id="UP000184241">
    <property type="component" value="Unassembled WGS sequence"/>
</dbReference>
<dbReference type="Pfam" id="PF12704">
    <property type="entry name" value="MacB_PCD"/>
    <property type="match status" value="2"/>
</dbReference>
<dbReference type="AlphaFoldDB" id="A0A1M6BSV2"/>
<evidence type="ECO:0000313" key="11">
    <source>
        <dbReference type="Proteomes" id="UP000184241"/>
    </source>
</evidence>
<feature type="domain" description="ABC3 transporter permease C-terminal" evidence="8">
    <location>
        <begin position="249"/>
        <end position="369"/>
    </location>
</feature>
<keyword evidence="4 7" id="KW-1133">Transmembrane helix</keyword>
<feature type="transmembrane region" description="Helical" evidence="7">
    <location>
        <begin position="741"/>
        <end position="764"/>
    </location>
</feature>
<keyword evidence="2" id="KW-1003">Cell membrane</keyword>
<dbReference type="PANTHER" id="PTHR30572:SF4">
    <property type="entry name" value="ABC TRANSPORTER PERMEASE YTRF"/>
    <property type="match status" value="1"/>
</dbReference>
<evidence type="ECO:0000256" key="1">
    <source>
        <dbReference type="ARBA" id="ARBA00004651"/>
    </source>
</evidence>
<evidence type="ECO:0000259" key="8">
    <source>
        <dbReference type="Pfam" id="PF02687"/>
    </source>
</evidence>
<dbReference type="InterPro" id="IPR003838">
    <property type="entry name" value="ABC3_permease_C"/>
</dbReference>
<keyword evidence="5 7" id="KW-0472">Membrane</keyword>
<sequence length="823" mass="91995">MKIFLKYVLKSMLEKKARFFLLLIAIVLSTGLFVGSMGAVDAAIDSFVKPQLEQLENKDVYVSAKDGSMAFDLEGLKLDGLKDIVPEIRSSFIYDTDDMQTIQVIGREEKYINKDVFVDGNELKDFNGETCIISKRVSEEFDLKVGDKLNTLLNGEKVSLEISKISANQGVFYGDTKENFQIIVPYKYLAEKFNMKGKYNVAFANKTEANIKDSIEKFNDVNTNFIAKELYNEDAVKSQVAQINNMLYMMLLVVVFMSSIIIYSSFKLTVTERMPIIGTFLSQGATRGTIRRILYLESLCYGVLGGVIGNLLGIGILYLINYVISPLKEYGILQQPNINIRYLIYGLVFSILLSVASAVVPIIKTNKLQVKEVILNTSDSSEQIGIGKFIAGIVLLLGVIIVNSLKTKWLINISPVLFILAIIAVILIYPKVVEFISKNIFSKLRDTNPINALALNNMSTSKVLLGNINLMNIAIISIIMINSLSISIKDVVVEAYEKLNYGIEINVPESGAFDLKEKVLDILKEEPNVVQSSIQRQQYASGDIDGNNYSVMGIEPDKYLDFDNYLNWDKEEYKEFENGSLNDVVITEKIAEKVKLKKGDSFDMKVGTTNKSYNVVGIIDGKLYNGGSVVFINYKGLPKEYVDSASIQFYLNTTGRSADVKENINKKIRALGGSVLTFEETKARNVENNKQLTDILSIFSFMSVVIGAFGVLNNIGISFIQRKKDLAVLSSVGMSKFQRNRMLIVESVLTVLWSIIIVTPFSYLGMSIMSKISKLLGFDMEVVFNIKFVPVIFLVSLAIVLIATIPVLFKSKKLSIIEELKYE</sequence>
<evidence type="ECO:0000256" key="4">
    <source>
        <dbReference type="ARBA" id="ARBA00022989"/>
    </source>
</evidence>
<feature type="transmembrane region" description="Helical" evidence="7">
    <location>
        <begin position="409"/>
        <end position="429"/>
    </location>
</feature>
<evidence type="ECO:0000256" key="7">
    <source>
        <dbReference type="SAM" id="Phobius"/>
    </source>
</evidence>
<dbReference type="InterPro" id="IPR050250">
    <property type="entry name" value="Macrolide_Exporter_MacB"/>
</dbReference>
<dbReference type="PANTHER" id="PTHR30572">
    <property type="entry name" value="MEMBRANE COMPONENT OF TRANSPORTER-RELATED"/>
    <property type="match status" value="1"/>
</dbReference>
<dbReference type="InterPro" id="IPR025857">
    <property type="entry name" value="MacB_PCD"/>
</dbReference>
<reference evidence="10 11" key="1">
    <citation type="submission" date="2016-11" db="EMBL/GenBank/DDBJ databases">
        <authorList>
            <person name="Jaros S."/>
            <person name="Januszkiewicz K."/>
            <person name="Wedrychowicz H."/>
        </authorList>
    </citation>
    <scope>NUCLEOTIDE SEQUENCE [LARGE SCALE GENOMIC DNA]</scope>
    <source>
        <strain evidence="10 11">DSM 6191</strain>
    </source>
</reference>
<feature type="transmembrane region" description="Helical" evidence="7">
    <location>
        <begin position="784"/>
        <end position="809"/>
    </location>
</feature>
<proteinExistence type="inferred from homology"/>
<organism evidence="10 11">
    <name type="scientific">Clostridium intestinale DSM 6191</name>
    <dbReference type="NCBI Taxonomy" id="1121320"/>
    <lineage>
        <taxon>Bacteria</taxon>
        <taxon>Bacillati</taxon>
        <taxon>Bacillota</taxon>
        <taxon>Clostridia</taxon>
        <taxon>Eubacteriales</taxon>
        <taxon>Clostridiaceae</taxon>
        <taxon>Clostridium</taxon>
    </lineage>
</organism>
<evidence type="ECO:0000259" key="9">
    <source>
        <dbReference type="Pfam" id="PF12704"/>
    </source>
</evidence>
<feature type="transmembrane region" description="Helical" evidence="7">
    <location>
        <begin position="463"/>
        <end position="481"/>
    </location>
</feature>
<dbReference type="Pfam" id="PF02687">
    <property type="entry name" value="FtsX"/>
    <property type="match status" value="2"/>
</dbReference>
<dbReference type="GO" id="GO:0022857">
    <property type="term" value="F:transmembrane transporter activity"/>
    <property type="evidence" value="ECO:0007669"/>
    <property type="project" value="TreeGrafter"/>
</dbReference>
<feature type="domain" description="ABC3 transporter permease C-terminal" evidence="8">
    <location>
        <begin position="698"/>
        <end position="815"/>
    </location>
</feature>
<feature type="domain" description="MacB-like periplasmic core" evidence="9">
    <location>
        <begin position="473"/>
        <end position="664"/>
    </location>
</feature>
<comment type="subcellular location">
    <subcellularLocation>
        <location evidence="1">Cell membrane</location>
        <topology evidence="1">Multi-pass membrane protein</topology>
    </subcellularLocation>
</comment>
<feature type="transmembrane region" description="Helical" evidence="7">
    <location>
        <begin position="299"/>
        <end position="320"/>
    </location>
</feature>
<evidence type="ECO:0000313" key="10">
    <source>
        <dbReference type="EMBL" id="SHI51674.1"/>
    </source>
</evidence>
<feature type="domain" description="MacB-like periplasmic core" evidence="9">
    <location>
        <begin position="20"/>
        <end position="196"/>
    </location>
</feature>
<evidence type="ECO:0000256" key="2">
    <source>
        <dbReference type="ARBA" id="ARBA00022475"/>
    </source>
</evidence>
<evidence type="ECO:0000256" key="3">
    <source>
        <dbReference type="ARBA" id="ARBA00022692"/>
    </source>
</evidence>
<comment type="similarity">
    <text evidence="6">Belongs to the ABC-4 integral membrane protein family.</text>
</comment>
<dbReference type="EMBL" id="FQXU01000015">
    <property type="protein sequence ID" value="SHI51674.1"/>
    <property type="molecule type" value="Genomic_DNA"/>
</dbReference>
<evidence type="ECO:0000256" key="6">
    <source>
        <dbReference type="ARBA" id="ARBA00038076"/>
    </source>
</evidence>
<feature type="transmembrane region" description="Helical" evidence="7">
    <location>
        <begin position="384"/>
        <end position="403"/>
    </location>
</feature>
<feature type="transmembrane region" description="Helical" evidence="7">
    <location>
        <begin position="695"/>
        <end position="720"/>
    </location>
</feature>
<protein>
    <submittedName>
        <fullName evidence="10">Putative ABC transport system permease protein</fullName>
    </submittedName>
</protein>
<keyword evidence="3 7" id="KW-0812">Transmembrane</keyword>
<feature type="transmembrane region" description="Helical" evidence="7">
    <location>
        <begin position="246"/>
        <end position="266"/>
    </location>
</feature>
<feature type="transmembrane region" description="Helical" evidence="7">
    <location>
        <begin position="340"/>
        <end position="363"/>
    </location>
</feature>
<accession>A0A1M6BSV2</accession>
<dbReference type="RefSeq" id="WP_073022282.1">
    <property type="nucleotide sequence ID" value="NZ_FQXU01000015.1"/>
</dbReference>
<dbReference type="GO" id="GO:0005886">
    <property type="term" value="C:plasma membrane"/>
    <property type="evidence" value="ECO:0007669"/>
    <property type="project" value="UniProtKB-SubCell"/>
</dbReference>
<name>A0A1M6BSV2_9CLOT</name>
<evidence type="ECO:0000256" key="5">
    <source>
        <dbReference type="ARBA" id="ARBA00023136"/>
    </source>
</evidence>